<dbReference type="InterPro" id="IPR032675">
    <property type="entry name" value="LRR_dom_sf"/>
</dbReference>
<keyword evidence="2" id="KW-1185">Reference proteome</keyword>
<evidence type="ECO:0000313" key="1">
    <source>
        <dbReference type="EMBL" id="CAG8656251.1"/>
    </source>
</evidence>
<dbReference type="Proteomes" id="UP000789706">
    <property type="component" value="Unassembled WGS sequence"/>
</dbReference>
<proteinExistence type="predicted"/>
<dbReference type="AlphaFoldDB" id="A0A9N9DXI3"/>
<dbReference type="EMBL" id="CAJVPK010007425">
    <property type="protein sequence ID" value="CAG8656251.1"/>
    <property type="molecule type" value="Genomic_DNA"/>
</dbReference>
<sequence length="120" mass="13503">FGKGAEYFDAFIEGRAYKEQVSFNDPDCSIADCETFFEKNKRFLKSLVIDNCPQLSKITSHYIIQIEQLSLTNCPQLNSLFLSNVGLEAITIKECPNLDLLDLTGNKLTHLDLSGLPELK</sequence>
<gene>
    <name evidence="1" type="ORF">DEBURN_LOCUS11608</name>
</gene>
<dbReference type="Gene3D" id="3.80.10.10">
    <property type="entry name" value="Ribonuclease Inhibitor"/>
    <property type="match status" value="1"/>
</dbReference>
<reference evidence="1" key="1">
    <citation type="submission" date="2021-06" db="EMBL/GenBank/DDBJ databases">
        <authorList>
            <person name="Kallberg Y."/>
            <person name="Tangrot J."/>
            <person name="Rosling A."/>
        </authorList>
    </citation>
    <scope>NUCLEOTIDE SEQUENCE</scope>
    <source>
        <strain evidence="1">AZ414A</strain>
    </source>
</reference>
<accession>A0A9N9DXI3</accession>
<dbReference type="PROSITE" id="PS51450">
    <property type="entry name" value="LRR"/>
    <property type="match status" value="1"/>
</dbReference>
<name>A0A9N9DXI3_9GLOM</name>
<protein>
    <submittedName>
        <fullName evidence="1">7190_t:CDS:1</fullName>
    </submittedName>
</protein>
<dbReference type="InterPro" id="IPR001611">
    <property type="entry name" value="Leu-rich_rpt"/>
</dbReference>
<dbReference type="SUPFAM" id="SSF52047">
    <property type="entry name" value="RNI-like"/>
    <property type="match status" value="1"/>
</dbReference>
<dbReference type="OrthoDB" id="8954335at2759"/>
<organism evidence="1 2">
    <name type="scientific">Diversispora eburnea</name>
    <dbReference type="NCBI Taxonomy" id="1213867"/>
    <lineage>
        <taxon>Eukaryota</taxon>
        <taxon>Fungi</taxon>
        <taxon>Fungi incertae sedis</taxon>
        <taxon>Mucoromycota</taxon>
        <taxon>Glomeromycotina</taxon>
        <taxon>Glomeromycetes</taxon>
        <taxon>Diversisporales</taxon>
        <taxon>Diversisporaceae</taxon>
        <taxon>Diversispora</taxon>
    </lineage>
</organism>
<comment type="caution">
    <text evidence="1">The sequence shown here is derived from an EMBL/GenBank/DDBJ whole genome shotgun (WGS) entry which is preliminary data.</text>
</comment>
<evidence type="ECO:0000313" key="2">
    <source>
        <dbReference type="Proteomes" id="UP000789706"/>
    </source>
</evidence>
<feature type="non-terminal residue" evidence="1">
    <location>
        <position position="120"/>
    </location>
</feature>